<comment type="catalytic activity">
    <reaction evidence="9 10">
        <text>N(6)-carboxybiotinyl-L-lysyl-[protein] + acetyl-CoA = N(6)-biotinyl-L-lysyl-[protein] + malonyl-CoA</text>
        <dbReference type="Rhea" id="RHEA:54728"/>
        <dbReference type="Rhea" id="RHEA-COMP:10505"/>
        <dbReference type="Rhea" id="RHEA-COMP:10506"/>
        <dbReference type="ChEBI" id="CHEBI:57288"/>
        <dbReference type="ChEBI" id="CHEBI:57384"/>
        <dbReference type="ChEBI" id="CHEBI:83144"/>
        <dbReference type="ChEBI" id="CHEBI:83145"/>
        <dbReference type="EC" id="2.1.3.15"/>
    </reaction>
</comment>
<comment type="subunit">
    <text evidence="10">Acetyl-CoA carboxylase is a heterohexamer composed of biotin carboxyl carrier protein (AccB), biotin carboxylase (AccC) and two subunits each of ACCase subunit alpha (AccA) and ACCase subunit beta (AccD).</text>
</comment>
<evidence type="ECO:0000256" key="4">
    <source>
        <dbReference type="ARBA" id="ARBA00022741"/>
    </source>
</evidence>
<evidence type="ECO:0000256" key="6">
    <source>
        <dbReference type="ARBA" id="ARBA00022840"/>
    </source>
</evidence>
<feature type="domain" description="CoA carboxyltransferase C-terminal" evidence="12">
    <location>
        <begin position="43"/>
        <end position="293"/>
    </location>
</feature>
<feature type="compositionally biased region" description="Low complexity" evidence="11">
    <location>
        <begin position="324"/>
        <end position="353"/>
    </location>
</feature>
<dbReference type="GO" id="GO:2001295">
    <property type="term" value="P:malonyl-CoA biosynthetic process"/>
    <property type="evidence" value="ECO:0007669"/>
    <property type="project" value="UniProtKB-UniRule"/>
</dbReference>
<comment type="pathway">
    <text evidence="1 10">Lipid metabolism; malonyl-CoA biosynthesis; malonyl-CoA from acetyl-CoA: step 1/1.</text>
</comment>
<evidence type="ECO:0000256" key="9">
    <source>
        <dbReference type="ARBA" id="ARBA00049152"/>
    </source>
</evidence>
<dbReference type="Proteomes" id="UP000317318">
    <property type="component" value="Chromosome"/>
</dbReference>
<evidence type="ECO:0000259" key="12">
    <source>
        <dbReference type="PROSITE" id="PS50989"/>
    </source>
</evidence>
<keyword evidence="4 10" id="KW-0547">Nucleotide-binding</keyword>
<dbReference type="KEGG" id="svp:Pan189_35450"/>
<dbReference type="UniPathway" id="UPA00655">
    <property type="reaction ID" value="UER00711"/>
</dbReference>
<organism evidence="13 14">
    <name type="scientific">Stratiformator vulcanicus</name>
    <dbReference type="NCBI Taxonomy" id="2527980"/>
    <lineage>
        <taxon>Bacteria</taxon>
        <taxon>Pseudomonadati</taxon>
        <taxon>Planctomycetota</taxon>
        <taxon>Planctomycetia</taxon>
        <taxon>Planctomycetales</taxon>
        <taxon>Planctomycetaceae</taxon>
        <taxon>Stratiformator</taxon>
    </lineage>
</organism>
<dbReference type="AlphaFoldDB" id="A0A517R5I8"/>
<protein>
    <recommendedName>
        <fullName evidence="10">Acetyl-coenzyme A carboxylase carboxyl transferase subunit alpha</fullName>
        <shortName evidence="10">ACCase subunit alpha</shortName>
        <shortName evidence="10">Acetyl-CoA carboxylase carboxyltransferase subunit alpha</shortName>
        <ecNumber evidence="10">2.1.3.15</ecNumber>
    </recommendedName>
</protein>
<dbReference type="GO" id="GO:0003989">
    <property type="term" value="F:acetyl-CoA carboxylase activity"/>
    <property type="evidence" value="ECO:0007669"/>
    <property type="project" value="InterPro"/>
</dbReference>
<evidence type="ECO:0000256" key="7">
    <source>
        <dbReference type="ARBA" id="ARBA00023098"/>
    </source>
</evidence>
<keyword evidence="6 10" id="KW-0067">ATP-binding</keyword>
<dbReference type="PROSITE" id="PS50989">
    <property type="entry name" value="COA_CT_CTER"/>
    <property type="match status" value="1"/>
</dbReference>
<evidence type="ECO:0000256" key="2">
    <source>
        <dbReference type="ARBA" id="ARBA00022516"/>
    </source>
</evidence>
<evidence type="ECO:0000313" key="14">
    <source>
        <dbReference type="Proteomes" id="UP000317318"/>
    </source>
</evidence>
<dbReference type="Pfam" id="PF03255">
    <property type="entry name" value="ACCA"/>
    <property type="match status" value="1"/>
</dbReference>
<dbReference type="OrthoDB" id="9808023at2"/>
<dbReference type="InterPro" id="IPR029045">
    <property type="entry name" value="ClpP/crotonase-like_dom_sf"/>
</dbReference>
<dbReference type="GO" id="GO:0006633">
    <property type="term" value="P:fatty acid biosynthetic process"/>
    <property type="evidence" value="ECO:0007669"/>
    <property type="project" value="UniProtKB-KW"/>
</dbReference>
<keyword evidence="8 10" id="KW-0275">Fatty acid biosynthesis</keyword>
<keyword evidence="7 10" id="KW-0443">Lipid metabolism</keyword>
<dbReference type="NCBIfam" id="NF041504">
    <property type="entry name" value="AccA_sub"/>
    <property type="match status" value="1"/>
</dbReference>
<accession>A0A517R5I8</accession>
<keyword evidence="3 10" id="KW-0808">Transferase</keyword>
<keyword evidence="14" id="KW-1185">Reference proteome</keyword>
<dbReference type="HAMAP" id="MF_00823">
    <property type="entry name" value="AcetylCoA_CT_alpha"/>
    <property type="match status" value="1"/>
</dbReference>
<comment type="function">
    <text evidence="10">Component of the acetyl coenzyme A carboxylase (ACC) complex. First, biotin carboxylase catalyzes the carboxylation of biotin on its carrier protein (BCCP) and then the CO(2) group is transferred by the carboxyltransferase to acetyl-CoA to form malonyl-CoA.</text>
</comment>
<dbReference type="PANTHER" id="PTHR42853">
    <property type="entry name" value="ACETYL-COENZYME A CARBOXYLASE CARBOXYL TRANSFERASE SUBUNIT ALPHA"/>
    <property type="match status" value="1"/>
</dbReference>
<dbReference type="GO" id="GO:0005524">
    <property type="term" value="F:ATP binding"/>
    <property type="evidence" value="ECO:0007669"/>
    <property type="project" value="UniProtKB-KW"/>
</dbReference>
<dbReference type="NCBIfam" id="TIGR00513">
    <property type="entry name" value="accA"/>
    <property type="match status" value="1"/>
</dbReference>
<feature type="region of interest" description="Disordered" evidence="11">
    <location>
        <begin position="324"/>
        <end position="366"/>
    </location>
</feature>
<comment type="subcellular location">
    <subcellularLocation>
        <location evidence="10">Cytoplasm</location>
    </subcellularLocation>
</comment>
<proteinExistence type="inferred from homology"/>
<dbReference type="EMBL" id="CP036268">
    <property type="protein sequence ID" value="QDT39142.1"/>
    <property type="molecule type" value="Genomic_DNA"/>
</dbReference>
<dbReference type="InterPro" id="IPR001095">
    <property type="entry name" value="Acetyl_CoA_COase_a_su"/>
</dbReference>
<dbReference type="PRINTS" id="PR01069">
    <property type="entry name" value="ACCCTRFRASEA"/>
</dbReference>
<comment type="similarity">
    <text evidence="10">Belongs to the AccA family.</text>
</comment>
<sequence>MSAIPHLPFERDVHQLELQLAELEQQPKPSSNIKQAIRNLRVEIKRKRREIFKNLDAWQIVKVARHEERPQTADYIELLFDEFVELHGDKGFGDDRAIVTALAKIDGRKLMFVGQKKGRNLKERNECNYGCAHPEGYRKAIAKMKLAEKYGLPIVTFIDTPGAFPGIEAEERGQAYTIALNLREMAQLKVPIVCIVIGEGGSGGALGIGIGDHVAMLEFSYYSVISPEGCAGILWKHVRHADKAAVALKFTSKDLKRLKVVDEVIEEPLGGAHRDHRATADALTASIISALDNLASIEGDDLVDRRYDRFRRMGVFEERATSEIAAAGDASAADEAGEAATDTSPSNGSSSTSDKATEPASASSTT</sequence>
<dbReference type="PANTHER" id="PTHR42853:SF3">
    <property type="entry name" value="ACETYL-COENZYME A CARBOXYLASE CARBOXYL TRANSFERASE SUBUNIT ALPHA, CHLOROPLASTIC"/>
    <property type="match status" value="1"/>
</dbReference>
<reference evidence="13 14" key="1">
    <citation type="submission" date="2019-02" db="EMBL/GenBank/DDBJ databases">
        <title>Deep-cultivation of Planctomycetes and their phenomic and genomic characterization uncovers novel biology.</title>
        <authorList>
            <person name="Wiegand S."/>
            <person name="Jogler M."/>
            <person name="Boedeker C."/>
            <person name="Pinto D."/>
            <person name="Vollmers J."/>
            <person name="Rivas-Marin E."/>
            <person name="Kohn T."/>
            <person name="Peeters S.H."/>
            <person name="Heuer A."/>
            <person name="Rast P."/>
            <person name="Oberbeckmann S."/>
            <person name="Bunk B."/>
            <person name="Jeske O."/>
            <person name="Meyerdierks A."/>
            <person name="Storesund J.E."/>
            <person name="Kallscheuer N."/>
            <person name="Luecker S."/>
            <person name="Lage O.M."/>
            <person name="Pohl T."/>
            <person name="Merkel B.J."/>
            <person name="Hornburger P."/>
            <person name="Mueller R.-W."/>
            <person name="Bruemmer F."/>
            <person name="Labrenz M."/>
            <person name="Spormann A.M."/>
            <person name="Op den Camp H."/>
            <person name="Overmann J."/>
            <person name="Amann R."/>
            <person name="Jetten M.S.M."/>
            <person name="Mascher T."/>
            <person name="Medema M.H."/>
            <person name="Devos D.P."/>
            <person name="Kaster A.-K."/>
            <person name="Ovreas L."/>
            <person name="Rohde M."/>
            <person name="Galperin M.Y."/>
            <person name="Jogler C."/>
        </authorList>
    </citation>
    <scope>NUCLEOTIDE SEQUENCE [LARGE SCALE GENOMIC DNA]</scope>
    <source>
        <strain evidence="13 14">Pan189</strain>
    </source>
</reference>
<dbReference type="EC" id="2.1.3.15" evidence="10"/>
<gene>
    <name evidence="10 13" type="primary">accA</name>
    <name evidence="13" type="ORF">Pan189_35450</name>
</gene>
<dbReference type="GO" id="GO:0016743">
    <property type="term" value="F:carboxyl- or carbamoyltransferase activity"/>
    <property type="evidence" value="ECO:0007669"/>
    <property type="project" value="UniProtKB-UniRule"/>
</dbReference>
<evidence type="ECO:0000256" key="5">
    <source>
        <dbReference type="ARBA" id="ARBA00022832"/>
    </source>
</evidence>
<keyword evidence="5 10" id="KW-0276">Fatty acid metabolism</keyword>
<dbReference type="Gene3D" id="3.90.226.10">
    <property type="entry name" value="2-enoyl-CoA Hydratase, Chain A, domain 1"/>
    <property type="match status" value="1"/>
</dbReference>
<evidence type="ECO:0000256" key="8">
    <source>
        <dbReference type="ARBA" id="ARBA00023160"/>
    </source>
</evidence>
<dbReference type="RefSeq" id="WP_145365306.1">
    <property type="nucleotide sequence ID" value="NZ_CP036268.1"/>
</dbReference>
<keyword evidence="2 10" id="KW-0444">Lipid biosynthesis</keyword>
<keyword evidence="13" id="KW-0436">Ligase</keyword>
<dbReference type="SUPFAM" id="SSF52096">
    <property type="entry name" value="ClpP/crotonase"/>
    <property type="match status" value="1"/>
</dbReference>
<name>A0A517R5I8_9PLAN</name>
<dbReference type="NCBIfam" id="NF004344">
    <property type="entry name" value="PRK05724.1"/>
    <property type="match status" value="1"/>
</dbReference>
<evidence type="ECO:0000256" key="10">
    <source>
        <dbReference type="HAMAP-Rule" id="MF_00823"/>
    </source>
</evidence>
<dbReference type="InterPro" id="IPR011763">
    <property type="entry name" value="COA_CT_C"/>
</dbReference>
<evidence type="ECO:0000256" key="11">
    <source>
        <dbReference type="SAM" id="MobiDB-lite"/>
    </source>
</evidence>
<evidence type="ECO:0000256" key="1">
    <source>
        <dbReference type="ARBA" id="ARBA00004956"/>
    </source>
</evidence>
<evidence type="ECO:0000256" key="3">
    <source>
        <dbReference type="ARBA" id="ARBA00022679"/>
    </source>
</evidence>
<keyword evidence="10" id="KW-0963">Cytoplasm</keyword>
<evidence type="ECO:0000313" key="13">
    <source>
        <dbReference type="EMBL" id="QDT39142.1"/>
    </source>
</evidence>
<dbReference type="GO" id="GO:0009317">
    <property type="term" value="C:acetyl-CoA carboxylase complex"/>
    <property type="evidence" value="ECO:0007669"/>
    <property type="project" value="InterPro"/>
</dbReference>